<proteinExistence type="inferred from homology"/>
<evidence type="ECO:0000256" key="3">
    <source>
        <dbReference type="SAM" id="Phobius"/>
    </source>
</evidence>
<dbReference type="Gene3D" id="3.40.30.10">
    <property type="entry name" value="Glutaredoxin"/>
    <property type="match status" value="5"/>
</dbReference>
<feature type="domain" description="Thioredoxin" evidence="4">
    <location>
        <begin position="143"/>
        <end position="270"/>
    </location>
</feature>
<feature type="transmembrane region" description="Helical" evidence="3">
    <location>
        <begin position="17"/>
        <end position="36"/>
    </location>
</feature>
<keyword evidence="6" id="KW-1185">Reference proteome</keyword>
<dbReference type="PROSITE" id="PS51352">
    <property type="entry name" value="THIOREDOXIN_2"/>
    <property type="match status" value="4"/>
</dbReference>
<dbReference type="PANTHER" id="PTHR45672:SF2">
    <property type="entry name" value="PROTEIN DISULFIDE-ISOMERASE A5"/>
    <property type="match status" value="1"/>
</dbReference>
<name>A0ABP1Q358_9HEXA</name>
<feature type="domain" description="Thioredoxin" evidence="4">
    <location>
        <begin position="403"/>
        <end position="526"/>
    </location>
</feature>
<gene>
    <name evidence="5" type="ORF">ODALV1_LOCUS5416</name>
</gene>
<dbReference type="SUPFAM" id="SSF52833">
    <property type="entry name" value="Thioredoxin-like"/>
    <property type="match status" value="5"/>
</dbReference>
<dbReference type="InterPro" id="IPR036249">
    <property type="entry name" value="Thioredoxin-like_sf"/>
</dbReference>
<evidence type="ECO:0000256" key="1">
    <source>
        <dbReference type="ARBA" id="ARBA00006347"/>
    </source>
</evidence>
<dbReference type="PROSITE" id="PS00194">
    <property type="entry name" value="THIOREDOXIN_1"/>
    <property type="match status" value="2"/>
</dbReference>
<evidence type="ECO:0000313" key="6">
    <source>
        <dbReference type="Proteomes" id="UP001642540"/>
    </source>
</evidence>
<dbReference type="Pfam" id="PF00085">
    <property type="entry name" value="Thioredoxin"/>
    <property type="match status" value="4"/>
</dbReference>
<protein>
    <recommendedName>
        <fullName evidence="4">Thioredoxin domain-containing protein</fullName>
    </recommendedName>
</protein>
<keyword evidence="3" id="KW-0812">Transmembrane</keyword>
<sequence>MASTKNRVIRDALNSKIVIWTIVLLCSVICVGGNGGKGKVSLESLTDVKDHKKLIKIKTNVLVCFGNGRASFIKDNILNTLTEAANEVKGLGTIAVADCSGDVKKKLCKKVKALPNEGEYILKHYHNGEYNKDYDRAIKTSSLVNFMRDPTGDLPWDEDETAKDVVHLNDNTALQKLLKKENTSGKGILVMFYAPWCGYCKRMKPDYSTAASDLVSTDDGILAAIDVNKAENGVVRQKYNITGFPTLLYFRNGQLKQHYEGENNKEALINFMKNPDAPPVEKPKEPEWSDEPSDVVHLTTDTFETTLKENPSVLVMFYAPWCGHCKRMKPSYVSAAAKLKEEKIPGILAAVDATQHNALAKRFDVQGYPTVKYFKDGELAFDAGTIRDEEAILNFMKDPKEPPPPPPPEKSWSEEESEVVHLTEESFKPTLRKKKRALVMFYAPWCGHCKAAKPEFTAAAEELKDDPKILLGAVDCTIHRTVCEAYDVKGYPTFKMFHYFNKAEVESFNGARTKTGFLEEMQPNMAANGDDWAGVPGGENVQVLSDSTIANFIKSQEATLVMYYAPWCGHCKSAKPEYAKAAQLLTKEAPGSVLAAIDCMRYPSVYEDYEITGYPTFKYYRSGKLIGEYHHRRRAADFVHFMMRKPRTRDEL</sequence>
<comment type="caution">
    <text evidence="5">The sequence shown here is derived from an EMBL/GenBank/DDBJ whole genome shotgun (WGS) entry which is preliminary data.</text>
</comment>
<feature type="region of interest" description="Disordered" evidence="2">
    <location>
        <begin position="396"/>
        <end position="417"/>
    </location>
</feature>
<keyword evidence="3" id="KW-1133">Transmembrane helix</keyword>
<reference evidence="5 6" key="1">
    <citation type="submission" date="2024-08" db="EMBL/GenBank/DDBJ databases">
        <authorList>
            <person name="Cucini C."/>
            <person name="Frati F."/>
        </authorList>
    </citation>
    <scope>NUCLEOTIDE SEQUENCE [LARGE SCALE GENOMIC DNA]</scope>
</reference>
<dbReference type="Proteomes" id="UP001642540">
    <property type="component" value="Unassembled WGS sequence"/>
</dbReference>
<feature type="domain" description="Thioredoxin" evidence="4">
    <location>
        <begin position="271"/>
        <end position="401"/>
    </location>
</feature>
<dbReference type="InterPro" id="IPR013766">
    <property type="entry name" value="Thioredoxin_domain"/>
</dbReference>
<keyword evidence="3" id="KW-0472">Membrane</keyword>
<dbReference type="CDD" id="cd02997">
    <property type="entry name" value="PDI_a_PDIR"/>
    <property type="match status" value="3"/>
</dbReference>
<dbReference type="PRINTS" id="PR00421">
    <property type="entry name" value="THIOREDOXIN"/>
</dbReference>
<organism evidence="5 6">
    <name type="scientific">Orchesella dallaii</name>
    <dbReference type="NCBI Taxonomy" id="48710"/>
    <lineage>
        <taxon>Eukaryota</taxon>
        <taxon>Metazoa</taxon>
        <taxon>Ecdysozoa</taxon>
        <taxon>Arthropoda</taxon>
        <taxon>Hexapoda</taxon>
        <taxon>Collembola</taxon>
        <taxon>Entomobryomorpha</taxon>
        <taxon>Entomobryoidea</taxon>
        <taxon>Orchesellidae</taxon>
        <taxon>Orchesellinae</taxon>
        <taxon>Orchesella</taxon>
    </lineage>
</organism>
<dbReference type="InterPro" id="IPR046374">
    <property type="entry name" value="PDI_a_PDIR"/>
</dbReference>
<accession>A0ABP1Q358</accession>
<dbReference type="PANTHER" id="PTHR45672">
    <property type="entry name" value="PROTEIN DISULFIDE-ISOMERASE C17H9.14C-RELATED"/>
    <property type="match status" value="1"/>
</dbReference>
<evidence type="ECO:0000313" key="5">
    <source>
        <dbReference type="EMBL" id="CAL8083196.1"/>
    </source>
</evidence>
<evidence type="ECO:0000256" key="2">
    <source>
        <dbReference type="SAM" id="MobiDB-lite"/>
    </source>
</evidence>
<feature type="domain" description="Thioredoxin" evidence="4">
    <location>
        <begin position="529"/>
        <end position="652"/>
    </location>
</feature>
<comment type="similarity">
    <text evidence="1">Belongs to the protein disulfide isomerase family.</text>
</comment>
<dbReference type="EMBL" id="CAXLJM020000016">
    <property type="protein sequence ID" value="CAL8083196.1"/>
    <property type="molecule type" value="Genomic_DNA"/>
</dbReference>
<dbReference type="InterPro" id="IPR051063">
    <property type="entry name" value="PDI"/>
</dbReference>
<dbReference type="InterPro" id="IPR017937">
    <property type="entry name" value="Thioredoxin_CS"/>
</dbReference>
<evidence type="ECO:0000259" key="4">
    <source>
        <dbReference type="PROSITE" id="PS51352"/>
    </source>
</evidence>